<proteinExistence type="predicted"/>
<dbReference type="InterPro" id="IPR005531">
    <property type="entry name" value="Asp23"/>
</dbReference>
<dbReference type="Pfam" id="PF03780">
    <property type="entry name" value="Asp23"/>
    <property type="match status" value="1"/>
</dbReference>
<organism evidence="1">
    <name type="scientific">human gut metagenome</name>
    <dbReference type="NCBI Taxonomy" id="408170"/>
    <lineage>
        <taxon>unclassified sequences</taxon>
        <taxon>metagenomes</taxon>
        <taxon>organismal metagenomes</taxon>
    </lineage>
</organism>
<comment type="caution">
    <text evidence="1">The sequence shown here is derived from an EMBL/GenBank/DDBJ whole genome shotgun (WGS) entry which is preliminary data.</text>
</comment>
<protein>
    <recommendedName>
        <fullName evidence="2">Asp23/Gls24 family envelope stress response protein</fullName>
    </recommendedName>
</protein>
<name>W1XXF4_9ZZZZ</name>
<evidence type="ECO:0008006" key="2">
    <source>
        <dbReference type="Google" id="ProtNLM"/>
    </source>
</evidence>
<evidence type="ECO:0000313" key="1">
    <source>
        <dbReference type="EMBL" id="ETJ34130.1"/>
    </source>
</evidence>
<accession>W1XXF4</accession>
<feature type="non-terminal residue" evidence="1">
    <location>
        <position position="1"/>
    </location>
</feature>
<dbReference type="AlphaFoldDB" id="W1XXF4"/>
<dbReference type="EMBL" id="AZMM01011441">
    <property type="protein sequence ID" value="ETJ34130.1"/>
    <property type="molecule type" value="Genomic_DNA"/>
</dbReference>
<sequence length="55" mass="6410">LYVCIQYGYRIPDVVLRLQERIKTALVSYTEIEVQTIDVVVQDIIFDDLVTPQQP</sequence>
<reference evidence="1" key="1">
    <citation type="submission" date="2013-12" db="EMBL/GenBank/DDBJ databases">
        <title>A Varibaculum cambriense genome reconstructed from a premature infant gut community with otherwise low bacterial novelty that shifts toward anaerobic metabolism during the third week of life.</title>
        <authorList>
            <person name="Brown C.T."/>
            <person name="Sharon I."/>
            <person name="Thomas B.C."/>
            <person name="Castelle C.J."/>
            <person name="Morowitz M.J."/>
            <person name="Banfield J.F."/>
        </authorList>
    </citation>
    <scope>NUCLEOTIDE SEQUENCE</scope>
</reference>
<gene>
    <name evidence="1" type="ORF">Q604_UNBC11441G0002</name>
</gene>